<gene>
    <name evidence="2" type="ORF">H4R34_000057</name>
</gene>
<dbReference type="EMBL" id="JANBQB010000001">
    <property type="protein sequence ID" value="KAJ1985403.1"/>
    <property type="molecule type" value="Genomic_DNA"/>
</dbReference>
<evidence type="ECO:0000256" key="1">
    <source>
        <dbReference type="SAM" id="MobiDB-lite"/>
    </source>
</evidence>
<dbReference type="InterPro" id="IPR035979">
    <property type="entry name" value="RBD_domain_sf"/>
</dbReference>
<evidence type="ECO:0000313" key="3">
    <source>
        <dbReference type="Proteomes" id="UP001151582"/>
    </source>
</evidence>
<comment type="caution">
    <text evidence="2">The sequence shown here is derived from an EMBL/GenBank/DDBJ whole genome shotgun (WGS) entry which is preliminary data.</text>
</comment>
<feature type="region of interest" description="Disordered" evidence="1">
    <location>
        <begin position="300"/>
        <end position="375"/>
    </location>
</feature>
<dbReference type="SUPFAM" id="SSF54928">
    <property type="entry name" value="RNA-binding domain, RBD"/>
    <property type="match status" value="1"/>
</dbReference>
<accession>A0A9W8B8Z7</accession>
<organism evidence="2 3">
    <name type="scientific">Dimargaris verticillata</name>
    <dbReference type="NCBI Taxonomy" id="2761393"/>
    <lineage>
        <taxon>Eukaryota</taxon>
        <taxon>Fungi</taxon>
        <taxon>Fungi incertae sedis</taxon>
        <taxon>Zoopagomycota</taxon>
        <taxon>Kickxellomycotina</taxon>
        <taxon>Dimargaritomycetes</taxon>
        <taxon>Dimargaritales</taxon>
        <taxon>Dimargaritaceae</taxon>
        <taxon>Dimargaris</taxon>
    </lineage>
</organism>
<feature type="compositionally biased region" description="Low complexity" evidence="1">
    <location>
        <begin position="334"/>
        <end position="358"/>
    </location>
</feature>
<dbReference type="InterPro" id="IPR012677">
    <property type="entry name" value="Nucleotide-bd_a/b_plait_sf"/>
</dbReference>
<reference evidence="2" key="1">
    <citation type="submission" date="2022-07" db="EMBL/GenBank/DDBJ databases">
        <title>Phylogenomic reconstructions and comparative analyses of Kickxellomycotina fungi.</title>
        <authorList>
            <person name="Reynolds N.K."/>
            <person name="Stajich J.E."/>
            <person name="Barry K."/>
            <person name="Grigoriev I.V."/>
            <person name="Crous P."/>
            <person name="Smith M.E."/>
        </authorList>
    </citation>
    <scope>NUCLEOTIDE SEQUENCE</scope>
    <source>
        <strain evidence="2">RSA 567</strain>
    </source>
</reference>
<proteinExistence type="predicted"/>
<keyword evidence="3" id="KW-1185">Reference proteome</keyword>
<name>A0A9W8B8Z7_9FUNG</name>
<dbReference type="OrthoDB" id="439808at2759"/>
<feature type="compositionally biased region" description="Basic and acidic residues" evidence="1">
    <location>
        <begin position="178"/>
        <end position="189"/>
    </location>
</feature>
<dbReference type="AlphaFoldDB" id="A0A9W8B8Z7"/>
<feature type="region of interest" description="Disordered" evidence="1">
    <location>
        <begin position="140"/>
        <end position="255"/>
    </location>
</feature>
<protein>
    <recommendedName>
        <fullName evidence="4">RRM domain-containing protein</fullName>
    </recommendedName>
</protein>
<sequence length="428" mass="47757">MRGFAFFTYYDLRAAIRAQSEMNHREIDGIRIEVRYSFPKSDEALTEYCDRTKNQGTILVTARDCPLPVPDQEIRGYFEQFGDVMSVRRYRTNERQRCVEFYDSRACLRAHDRATGGSFRGGTLDCRFLWDRNNKNMTRQAQEAKQLTHAPEYHYPPNSDRAASRDHVRPAYSSNDYYSRRDHSRESYRHQSPRYRQTNGRDDYYDRPSSGPSHRPPAGSYRQRSRSSSPTRSASRAAPPVQGLDSERLQQAQQAQQVLSLLASQMQPPLSSPPNDNNGVQTSQVNQLVSLLAQAQALQQQQQQQQRASSAPWSQPTPAQPEAHAPAYSAPPVATTLSTHLPTSSHLTSTPAATTSAPINSLPKEPTMNTPNVSKPVLPQSAIAQYLMPAVQAPSAAAPATTTATTSTAAQSLYYNPLTSDAYDPYAP</sequence>
<dbReference type="Gene3D" id="3.30.70.330">
    <property type="match status" value="2"/>
</dbReference>
<feature type="compositionally biased region" description="Low complexity" evidence="1">
    <location>
        <begin position="220"/>
        <end position="240"/>
    </location>
</feature>
<dbReference type="Proteomes" id="UP001151582">
    <property type="component" value="Unassembled WGS sequence"/>
</dbReference>
<dbReference type="GO" id="GO:0003676">
    <property type="term" value="F:nucleic acid binding"/>
    <property type="evidence" value="ECO:0007669"/>
    <property type="project" value="InterPro"/>
</dbReference>
<evidence type="ECO:0000313" key="2">
    <source>
        <dbReference type="EMBL" id="KAJ1985403.1"/>
    </source>
</evidence>
<feature type="compositionally biased region" description="Low complexity" evidence="1">
    <location>
        <begin position="300"/>
        <end position="311"/>
    </location>
</feature>
<dbReference type="CDD" id="cd12276">
    <property type="entry name" value="RRM2_MEI2_EAR1_like"/>
    <property type="match status" value="1"/>
</dbReference>
<evidence type="ECO:0008006" key="4">
    <source>
        <dbReference type="Google" id="ProtNLM"/>
    </source>
</evidence>